<dbReference type="GeneID" id="8858830"/>
<proteinExistence type="inferred from homology"/>
<protein>
    <recommendedName>
        <fullName evidence="3 8">folate gamma-glutamyl hydrolase</fullName>
        <ecNumber evidence="3 8">3.4.19.9</ecNumber>
    </recommendedName>
</protein>
<gene>
    <name evidence="9" type="ORF">NAEGRDRAFT_60907</name>
</gene>
<dbReference type="eggNOG" id="KOG1559">
    <property type="taxonomic scope" value="Eukaryota"/>
</dbReference>
<dbReference type="GO" id="GO:0034722">
    <property type="term" value="F:gamma-glutamyl-peptidase activity"/>
    <property type="evidence" value="ECO:0007669"/>
    <property type="project" value="UniProtKB-UniRule"/>
</dbReference>
<evidence type="ECO:0000256" key="8">
    <source>
        <dbReference type="PROSITE-ProRule" id="PRU00607"/>
    </source>
</evidence>
<dbReference type="InParanoid" id="D2VWH0"/>
<comment type="similarity">
    <text evidence="2">Belongs to the peptidase C26 family.</text>
</comment>
<dbReference type="Pfam" id="PF07722">
    <property type="entry name" value="Peptidase_C26"/>
    <property type="match status" value="1"/>
</dbReference>
<dbReference type="PANTHER" id="PTHR11315:SF0">
    <property type="entry name" value="FOLATE GAMMA-GLUTAMYL HYDROLASE"/>
    <property type="match status" value="1"/>
</dbReference>
<dbReference type="AlphaFoldDB" id="D2VWH0"/>
<sequence length="287" mass="33288">MAQPTYKKTYGESYLAASYVKWIESGGARVVPIPYDLPQEKLNLLFNSLNGIVFPGGGTSLRYSEYYYTLKFFFDKAIEANNRGDYFPIWGTCLGFEALNVLAADNPDVLHFGFDSENLSLNLHFVNDYKNSRIFGKAPLSVMQILAEQNVTMNNHMAGITPETFMKNDRLNQFYKMLSVNADRKGQVFVSTIESLKYPIYGTQFHPEKIQFEFNYEDINHSYDSVLANQYFANFFVNEARKNQHKFSSFEVEQSYSIYNFNAKFTFPEISKDFVQIYYFNASRINF</sequence>
<dbReference type="MEROPS" id="C26.001"/>
<comment type="subcellular location">
    <subcellularLocation>
        <location evidence="1">Secreted</location>
        <location evidence="1">Extracellular space</location>
    </subcellularLocation>
</comment>
<dbReference type="SUPFAM" id="SSF52317">
    <property type="entry name" value="Class I glutamine amidotransferase-like"/>
    <property type="match status" value="1"/>
</dbReference>
<keyword evidence="4" id="KW-0964">Secreted</keyword>
<keyword evidence="5" id="KW-0732">Signal</keyword>
<dbReference type="OrthoDB" id="64220at2759"/>
<organism evidence="10">
    <name type="scientific">Naegleria gruberi</name>
    <name type="common">Amoeba</name>
    <dbReference type="NCBI Taxonomy" id="5762"/>
    <lineage>
        <taxon>Eukaryota</taxon>
        <taxon>Discoba</taxon>
        <taxon>Heterolobosea</taxon>
        <taxon>Tetramitia</taxon>
        <taxon>Eutetramitia</taxon>
        <taxon>Vahlkampfiidae</taxon>
        <taxon>Naegleria</taxon>
    </lineage>
</organism>
<dbReference type="OMA" id="EPVSSHF"/>
<evidence type="ECO:0000256" key="5">
    <source>
        <dbReference type="ARBA" id="ARBA00022729"/>
    </source>
</evidence>
<dbReference type="EC" id="3.4.19.9" evidence="3 8"/>
<dbReference type="GO" id="GO:0046900">
    <property type="term" value="P:tetrahydrofolylpolyglutamate metabolic process"/>
    <property type="evidence" value="ECO:0007669"/>
    <property type="project" value="TreeGrafter"/>
</dbReference>
<evidence type="ECO:0000313" key="10">
    <source>
        <dbReference type="Proteomes" id="UP000006671"/>
    </source>
</evidence>
<dbReference type="InterPro" id="IPR011697">
    <property type="entry name" value="Peptidase_C26"/>
</dbReference>
<dbReference type="EMBL" id="GG738904">
    <property type="protein sequence ID" value="EFC38836.1"/>
    <property type="molecule type" value="Genomic_DNA"/>
</dbReference>
<evidence type="ECO:0000313" key="9">
    <source>
        <dbReference type="EMBL" id="EFC38836.1"/>
    </source>
</evidence>
<feature type="active site" description="Nucleophile" evidence="7 8">
    <location>
        <position position="93"/>
    </location>
</feature>
<keyword evidence="10" id="KW-1185">Reference proteome</keyword>
<accession>D2VWH0</accession>
<name>D2VWH0_NAEGR</name>
<dbReference type="PROSITE" id="PS51275">
    <property type="entry name" value="PEPTIDASE_C26_GGH"/>
    <property type="match status" value="1"/>
</dbReference>
<dbReference type="VEuPathDB" id="AmoebaDB:NAEGRDRAFT_60907"/>
<dbReference type="GO" id="GO:0005773">
    <property type="term" value="C:vacuole"/>
    <property type="evidence" value="ECO:0007669"/>
    <property type="project" value="TreeGrafter"/>
</dbReference>
<keyword evidence="6 8" id="KW-0378">Hydrolase</keyword>
<dbReference type="PROSITE" id="PS51273">
    <property type="entry name" value="GATASE_TYPE_1"/>
    <property type="match status" value="1"/>
</dbReference>
<reference evidence="9 10" key="1">
    <citation type="journal article" date="2010" name="Cell">
        <title>The genome of Naegleria gruberi illuminates early eukaryotic versatility.</title>
        <authorList>
            <person name="Fritz-Laylin L.K."/>
            <person name="Prochnik S.E."/>
            <person name="Ginger M.L."/>
            <person name="Dacks J.B."/>
            <person name="Carpenter M.L."/>
            <person name="Field M.C."/>
            <person name="Kuo A."/>
            <person name="Paredez A."/>
            <person name="Chapman J."/>
            <person name="Pham J."/>
            <person name="Shu S."/>
            <person name="Neupane R."/>
            <person name="Cipriano M."/>
            <person name="Mancuso J."/>
            <person name="Tu H."/>
            <person name="Salamov A."/>
            <person name="Lindquist E."/>
            <person name="Shapiro H."/>
            <person name="Lucas S."/>
            <person name="Grigoriev I.V."/>
            <person name="Cande W.Z."/>
            <person name="Fulton C."/>
            <person name="Rokhsar D.S."/>
            <person name="Dawson S.C."/>
        </authorList>
    </citation>
    <scope>NUCLEOTIDE SEQUENCE [LARGE SCALE GENOMIC DNA]</scope>
    <source>
        <strain evidence="9 10">NEG-M</strain>
    </source>
</reference>
<comment type="catalytic activity">
    <reaction evidence="8">
        <text>(6S)-5,6,7,8-tetrahydrofolyl-(gamma-L-Glu)(n) + (n-1) H2O = (6S)-5,6,7,8-tetrahydrofolate + (n-1) L-glutamate</text>
        <dbReference type="Rhea" id="RHEA:56784"/>
        <dbReference type="Rhea" id="RHEA-COMP:14738"/>
        <dbReference type="ChEBI" id="CHEBI:15377"/>
        <dbReference type="ChEBI" id="CHEBI:29985"/>
        <dbReference type="ChEBI" id="CHEBI:57453"/>
        <dbReference type="ChEBI" id="CHEBI:141005"/>
        <dbReference type="EC" id="3.4.19.9"/>
    </reaction>
</comment>
<dbReference type="STRING" id="5762.D2VWH0"/>
<evidence type="ECO:0000256" key="3">
    <source>
        <dbReference type="ARBA" id="ARBA00012886"/>
    </source>
</evidence>
<evidence type="ECO:0000256" key="6">
    <source>
        <dbReference type="ARBA" id="ARBA00022801"/>
    </source>
</evidence>
<dbReference type="RefSeq" id="XP_002671580.1">
    <property type="nucleotide sequence ID" value="XM_002671534.1"/>
</dbReference>
<feature type="active site" description="Proton donor" evidence="7">
    <location>
        <position position="206"/>
    </location>
</feature>
<evidence type="ECO:0000256" key="1">
    <source>
        <dbReference type="ARBA" id="ARBA00004239"/>
    </source>
</evidence>
<dbReference type="PANTHER" id="PTHR11315">
    <property type="entry name" value="PROTEASE FAMILY C26 GAMMA-GLUTAMYL HYDROLASE"/>
    <property type="match status" value="1"/>
</dbReference>
<dbReference type="Gene3D" id="3.40.50.880">
    <property type="match status" value="1"/>
</dbReference>
<dbReference type="Proteomes" id="UP000006671">
    <property type="component" value="Unassembled WGS sequence"/>
</dbReference>
<feature type="active site" evidence="8">
    <location>
        <position position="206"/>
    </location>
</feature>
<dbReference type="KEGG" id="ngr:NAEGRDRAFT_60907"/>
<dbReference type="GO" id="GO:0005576">
    <property type="term" value="C:extracellular region"/>
    <property type="evidence" value="ECO:0007669"/>
    <property type="project" value="UniProtKB-SubCell"/>
</dbReference>
<dbReference type="InterPro" id="IPR029062">
    <property type="entry name" value="Class_I_gatase-like"/>
</dbReference>
<evidence type="ECO:0000256" key="4">
    <source>
        <dbReference type="ARBA" id="ARBA00022525"/>
    </source>
</evidence>
<dbReference type="FunFam" id="3.40.50.880:FF:000024">
    <property type="entry name" value="Folate gamma-glutamyl hydrolase"/>
    <property type="match status" value="1"/>
</dbReference>
<evidence type="ECO:0000256" key="7">
    <source>
        <dbReference type="PIRSR" id="PIRSR615527-1"/>
    </source>
</evidence>
<dbReference type="InterPro" id="IPR015527">
    <property type="entry name" value="Pept_C26_g-glut_hydrolase"/>
</dbReference>
<evidence type="ECO:0000256" key="2">
    <source>
        <dbReference type="ARBA" id="ARBA00011083"/>
    </source>
</evidence>